<evidence type="ECO:0000313" key="2">
    <source>
        <dbReference type="EMBL" id="BBM84361.1"/>
    </source>
</evidence>
<feature type="region of interest" description="Disordered" evidence="1">
    <location>
        <begin position="55"/>
        <end position="85"/>
    </location>
</feature>
<dbReference type="EMBL" id="AP019860">
    <property type="protein sequence ID" value="BBM84361.1"/>
    <property type="molecule type" value="Genomic_DNA"/>
</dbReference>
<protein>
    <submittedName>
        <fullName evidence="2">Uncharacterized protein</fullName>
    </submittedName>
</protein>
<sequence length="159" mass="17739">MHCGYPKKIQKKPKKVIKPNVARKGEDNTIRNLFSALVILLVVAFIAQAVRNNNTGSSSNTTRTFTTTTTTKTIPRTTPKKKVTKSYPSNAFAPLVDYVRNNMNDPDSFEHVSTTQEQMGNARSISMVYRERNPGGTLVTKKVKAFVSADNIIRGVEYE</sequence>
<accession>A0A5S9F3K7</accession>
<name>A0A5S9F3K7_UABAM</name>
<proteinExistence type="predicted"/>
<feature type="compositionally biased region" description="Low complexity" evidence="1">
    <location>
        <begin position="61"/>
        <end position="77"/>
    </location>
</feature>
<dbReference type="AlphaFoldDB" id="A0A5S9F3K7"/>
<evidence type="ECO:0000313" key="3">
    <source>
        <dbReference type="Proteomes" id="UP000326354"/>
    </source>
</evidence>
<reference evidence="2 3" key="1">
    <citation type="submission" date="2019-08" db="EMBL/GenBank/DDBJ databases">
        <title>Complete genome sequence of Candidatus Uab amorphum.</title>
        <authorList>
            <person name="Shiratori T."/>
            <person name="Suzuki S."/>
            <person name="Kakizawa Y."/>
            <person name="Ishida K."/>
        </authorList>
    </citation>
    <scope>NUCLEOTIDE SEQUENCE [LARGE SCALE GENOMIC DNA]</scope>
    <source>
        <strain evidence="2 3">SRT547</strain>
    </source>
</reference>
<gene>
    <name evidence="2" type="ORF">UABAM_02720</name>
</gene>
<dbReference type="KEGG" id="uam:UABAM_02720"/>
<evidence type="ECO:0000256" key="1">
    <source>
        <dbReference type="SAM" id="MobiDB-lite"/>
    </source>
</evidence>
<keyword evidence="3" id="KW-1185">Reference proteome</keyword>
<dbReference type="Proteomes" id="UP000326354">
    <property type="component" value="Chromosome"/>
</dbReference>
<organism evidence="2 3">
    <name type="scientific">Uabimicrobium amorphum</name>
    <dbReference type="NCBI Taxonomy" id="2596890"/>
    <lineage>
        <taxon>Bacteria</taxon>
        <taxon>Pseudomonadati</taxon>
        <taxon>Planctomycetota</taxon>
        <taxon>Candidatus Uabimicrobiia</taxon>
        <taxon>Candidatus Uabimicrobiales</taxon>
        <taxon>Candidatus Uabimicrobiaceae</taxon>
        <taxon>Candidatus Uabimicrobium</taxon>
    </lineage>
</organism>